<dbReference type="AlphaFoldDB" id="A0A084SU78"/>
<evidence type="ECO:0000256" key="1">
    <source>
        <dbReference type="SAM" id="MobiDB-lite"/>
    </source>
</evidence>
<feature type="region of interest" description="Disordered" evidence="1">
    <location>
        <begin position="121"/>
        <end position="141"/>
    </location>
</feature>
<dbReference type="Proteomes" id="UP000028547">
    <property type="component" value="Unassembled WGS sequence"/>
</dbReference>
<dbReference type="EMBL" id="JPMI01000112">
    <property type="protein sequence ID" value="KFA92013.1"/>
    <property type="molecule type" value="Genomic_DNA"/>
</dbReference>
<sequence>MQDIHYDGWTLSGRVLMSPVAGSLRLDKRLKMITTVDIGHVWDCAREKRFIYRIARPLAPSDRYEEILIHPGSWYGSTVHFPVFLEGITGMGPECIEADIFLHSAGEHVASQRIRAVRTLAQHPDGGVPQAPRPTPDAGSP</sequence>
<proteinExistence type="predicted"/>
<name>A0A084SU78_9BACT</name>
<accession>A0A084SU78</accession>
<comment type="caution">
    <text evidence="2">The sequence shown here is derived from an EMBL/GenBank/DDBJ whole genome shotgun (WGS) entry which is preliminary data.</text>
</comment>
<protein>
    <submittedName>
        <fullName evidence="2">Uncharacterized protein</fullName>
    </submittedName>
</protein>
<reference evidence="2 3" key="1">
    <citation type="submission" date="2014-07" db="EMBL/GenBank/DDBJ databases">
        <title>Draft Genome Sequence of Gephyronic Acid Producer, Cystobacter violaceus Strain Cb vi76.</title>
        <authorList>
            <person name="Stevens D.C."/>
            <person name="Young J."/>
            <person name="Carmichael R."/>
            <person name="Tan J."/>
            <person name="Taylor R.E."/>
        </authorList>
    </citation>
    <scope>NUCLEOTIDE SEQUENCE [LARGE SCALE GENOMIC DNA]</scope>
    <source>
        <strain evidence="2 3">Cb vi76</strain>
    </source>
</reference>
<evidence type="ECO:0000313" key="3">
    <source>
        <dbReference type="Proteomes" id="UP000028547"/>
    </source>
</evidence>
<evidence type="ECO:0000313" key="2">
    <source>
        <dbReference type="EMBL" id="KFA92013.1"/>
    </source>
</evidence>
<organism evidence="2 3">
    <name type="scientific">Archangium violaceum Cb vi76</name>
    <dbReference type="NCBI Taxonomy" id="1406225"/>
    <lineage>
        <taxon>Bacteria</taxon>
        <taxon>Pseudomonadati</taxon>
        <taxon>Myxococcota</taxon>
        <taxon>Myxococcia</taxon>
        <taxon>Myxococcales</taxon>
        <taxon>Cystobacterineae</taxon>
        <taxon>Archangiaceae</taxon>
        <taxon>Archangium</taxon>
    </lineage>
</organism>
<gene>
    <name evidence="2" type="ORF">Q664_18230</name>
</gene>